<evidence type="ECO:0000313" key="1">
    <source>
        <dbReference type="EMBL" id="EKM33177.1"/>
    </source>
</evidence>
<organism evidence="1 2">
    <name type="scientific">Vibrio harveyi</name>
    <name type="common">Beneckea harveyi</name>
    <dbReference type="NCBI Taxonomy" id="669"/>
    <lineage>
        <taxon>Bacteria</taxon>
        <taxon>Pseudomonadati</taxon>
        <taxon>Pseudomonadota</taxon>
        <taxon>Gammaproteobacteria</taxon>
        <taxon>Vibrionales</taxon>
        <taxon>Vibrionaceae</taxon>
        <taxon>Vibrio</taxon>
    </lineage>
</organism>
<dbReference type="Proteomes" id="UP000008367">
    <property type="component" value="Unassembled WGS sequence"/>
</dbReference>
<accession>A0A454D3C7</accession>
<gene>
    <name evidence="1" type="ORF">VCHENC02_1342</name>
</gene>
<dbReference type="AlphaFoldDB" id="A0A454D3C7"/>
<reference evidence="1 2" key="1">
    <citation type="submission" date="2012-10" db="EMBL/GenBank/DDBJ databases">
        <title>Genome sequence of Vibrio Cholerae HENC-02.</title>
        <authorList>
            <person name="Eppinger M."/>
            <person name="Hasan N.A."/>
            <person name="Sengamalay N."/>
            <person name="Hine E."/>
            <person name="Su Q."/>
            <person name="Daugherty S.C."/>
            <person name="Young S."/>
            <person name="Sadzewicz L."/>
            <person name="Tallon L."/>
            <person name="Cebula T.A."/>
            <person name="Ravel J."/>
            <person name="Colwell R.R."/>
        </authorList>
    </citation>
    <scope>NUCLEOTIDE SEQUENCE [LARGE SCALE GENOMIC DNA]</scope>
    <source>
        <strain evidence="1 2">HENC-02</strain>
    </source>
</reference>
<sequence length="33" mass="3687">MSLELLVSGNKRISSKLPLLMAMLAKPSWFPVK</sequence>
<evidence type="ECO:0000313" key="2">
    <source>
        <dbReference type="Proteomes" id="UP000008367"/>
    </source>
</evidence>
<dbReference type="EMBL" id="AJSR01000409">
    <property type="protein sequence ID" value="EKM33177.1"/>
    <property type="molecule type" value="Genomic_DNA"/>
</dbReference>
<name>A0A454D3C7_VIBHA</name>
<comment type="caution">
    <text evidence="1">The sequence shown here is derived from an EMBL/GenBank/DDBJ whole genome shotgun (WGS) entry which is preliminary data.</text>
</comment>
<proteinExistence type="predicted"/>
<protein>
    <submittedName>
        <fullName evidence="1">Uncharacterized protein</fullName>
    </submittedName>
</protein>
<feature type="non-terminal residue" evidence="1">
    <location>
        <position position="33"/>
    </location>
</feature>